<dbReference type="EMBL" id="VSSQ01045281">
    <property type="protein sequence ID" value="MPM99173.1"/>
    <property type="molecule type" value="Genomic_DNA"/>
</dbReference>
<dbReference type="AlphaFoldDB" id="A0A645EEI0"/>
<organism evidence="1">
    <name type="scientific">bioreactor metagenome</name>
    <dbReference type="NCBI Taxonomy" id="1076179"/>
    <lineage>
        <taxon>unclassified sequences</taxon>
        <taxon>metagenomes</taxon>
        <taxon>ecological metagenomes</taxon>
    </lineage>
</organism>
<dbReference type="Gene3D" id="3.90.79.10">
    <property type="entry name" value="Nucleoside Triphosphate Pyrophosphohydrolase"/>
    <property type="match status" value="1"/>
</dbReference>
<protein>
    <recommendedName>
        <fullName evidence="2">Nudix hydrolase domain-containing protein</fullName>
    </recommendedName>
</protein>
<name>A0A645EEI0_9ZZZZ</name>
<dbReference type="InterPro" id="IPR015797">
    <property type="entry name" value="NUDIX_hydrolase-like_dom_sf"/>
</dbReference>
<sequence length="85" mass="9595">MASPASVEPVSIESLHVAGHVRRGRYVSAHIHMNVSYLLIADPEAPIRHKADENSAVRWIPFANVNEMCSEPDMRPIYEKLMKRA</sequence>
<evidence type="ECO:0008006" key="2">
    <source>
        <dbReference type="Google" id="ProtNLM"/>
    </source>
</evidence>
<gene>
    <name evidence="1" type="ORF">SDC9_146364</name>
</gene>
<accession>A0A645EEI0</accession>
<reference evidence="1" key="1">
    <citation type="submission" date="2019-08" db="EMBL/GenBank/DDBJ databases">
        <authorList>
            <person name="Kucharzyk K."/>
            <person name="Murdoch R.W."/>
            <person name="Higgins S."/>
            <person name="Loffler F."/>
        </authorList>
    </citation>
    <scope>NUCLEOTIDE SEQUENCE</scope>
</reference>
<comment type="caution">
    <text evidence="1">The sequence shown here is derived from an EMBL/GenBank/DDBJ whole genome shotgun (WGS) entry which is preliminary data.</text>
</comment>
<evidence type="ECO:0000313" key="1">
    <source>
        <dbReference type="EMBL" id="MPM99173.1"/>
    </source>
</evidence>
<proteinExistence type="predicted"/>
<dbReference type="SUPFAM" id="SSF55811">
    <property type="entry name" value="Nudix"/>
    <property type="match status" value="1"/>
</dbReference>